<protein>
    <submittedName>
        <fullName evidence="1">Uncharacterized protein</fullName>
    </submittedName>
</protein>
<reference evidence="2" key="1">
    <citation type="submission" date="2011-06" db="EMBL/GenBank/DDBJ databases">
        <title>The complete genome of chromosome of Runella slithyformis DSM 19594.</title>
        <authorList>
            <consortium name="US DOE Joint Genome Institute (JGI-PGF)"/>
            <person name="Lucas S."/>
            <person name="Han J."/>
            <person name="Lapidus A."/>
            <person name="Bruce D."/>
            <person name="Goodwin L."/>
            <person name="Pitluck S."/>
            <person name="Peters L."/>
            <person name="Kyrpides N."/>
            <person name="Mavromatis K."/>
            <person name="Ivanova N."/>
            <person name="Ovchinnikova G."/>
            <person name="Zhang X."/>
            <person name="Misra M."/>
            <person name="Detter J.C."/>
            <person name="Tapia R."/>
            <person name="Han C."/>
            <person name="Land M."/>
            <person name="Hauser L."/>
            <person name="Markowitz V."/>
            <person name="Cheng J.-F."/>
            <person name="Hugenholtz P."/>
            <person name="Woyke T."/>
            <person name="Wu D."/>
            <person name="Tindall B."/>
            <person name="Faehrich R."/>
            <person name="Brambilla E."/>
            <person name="Klenk H.-P."/>
            <person name="Eisen J.A."/>
        </authorList>
    </citation>
    <scope>NUCLEOTIDE SEQUENCE [LARGE SCALE GENOMIC DNA]</scope>
    <source>
        <strain evidence="2">ATCC 29530 / DSM 19594 / LMG 11500 / NCIMB 11436 / LSU 4</strain>
    </source>
</reference>
<sequence length="296" mass="34629">MDNSFEEISNKIKNGILLSEEEQQSFDRLKNVTEKFIEALKSKGLSPLQPVGEQMALISQKIADASPAIAAAHKKGLAAIKLEMDKIDWEKFGKAVKRFQVLYEAKKRLWEKDKDYYKKQSGFERDFEEVMNDLAKFYPDLKRMKVGEIFGMPDDEFRRLFDKWCVAYVEERDRRLEEVKNRHIKQAPPITPLKEVKNSKGGKKDPYNAKVKATFFCWAINEFDKTVLDPNQYKNNDEKFRAYSKAMNENFSLLIASGTLENNWCKRLNEREKTQVVKLLKEYKLNSLAVKFRLEA</sequence>
<gene>
    <name evidence="1" type="ordered locus">Runsl_3347</name>
</gene>
<dbReference type="AlphaFoldDB" id="A0A7U3ZM14"/>
<keyword evidence="2" id="KW-1185">Reference proteome</keyword>
<organism evidence="1 2">
    <name type="scientific">Runella slithyformis (strain ATCC 29530 / DSM 19594 / LMG 11500 / NCIMB 11436 / LSU 4)</name>
    <dbReference type="NCBI Taxonomy" id="761193"/>
    <lineage>
        <taxon>Bacteria</taxon>
        <taxon>Pseudomonadati</taxon>
        <taxon>Bacteroidota</taxon>
        <taxon>Cytophagia</taxon>
        <taxon>Cytophagales</taxon>
        <taxon>Spirosomataceae</taxon>
        <taxon>Runella</taxon>
    </lineage>
</organism>
<evidence type="ECO:0000313" key="2">
    <source>
        <dbReference type="Proteomes" id="UP000000493"/>
    </source>
</evidence>
<dbReference type="RefSeq" id="WP_013929020.1">
    <property type="nucleotide sequence ID" value="NC_015703.1"/>
</dbReference>
<dbReference type="EMBL" id="CP002859">
    <property type="protein sequence ID" value="AEI49715.1"/>
    <property type="molecule type" value="Genomic_DNA"/>
</dbReference>
<name>A0A7U3ZM14_RUNSL</name>
<dbReference type="KEGG" id="rsi:Runsl_3347"/>
<evidence type="ECO:0000313" key="1">
    <source>
        <dbReference type="EMBL" id="AEI49715.1"/>
    </source>
</evidence>
<reference evidence="1 2" key="2">
    <citation type="journal article" date="2012" name="Stand. Genomic Sci.">
        <title>Complete genome sequence of the aquatic bacterium Runella slithyformis type strain (LSU 4(T)).</title>
        <authorList>
            <person name="Copeland A."/>
            <person name="Zhang X."/>
            <person name="Misra M."/>
            <person name="Lapidus A."/>
            <person name="Nolan M."/>
            <person name="Lucas S."/>
            <person name="Deshpande S."/>
            <person name="Cheng J.F."/>
            <person name="Tapia R."/>
            <person name="Goodwin L.A."/>
            <person name="Pitluck S."/>
            <person name="Liolios K."/>
            <person name="Pagani I."/>
            <person name="Ivanova N."/>
            <person name="Mikhailova N."/>
            <person name="Pati A."/>
            <person name="Chen A."/>
            <person name="Palaniappan K."/>
            <person name="Land M."/>
            <person name="Hauser L."/>
            <person name="Pan C."/>
            <person name="Jeffries C.D."/>
            <person name="Detter J.C."/>
            <person name="Brambilla E.M."/>
            <person name="Rohde M."/>
            <person name="Djao O.D."/>
            <person name="Goker M."/>
            <person name="Sikorski J."/>
            <person name="Tindall B.J."/>
            <person name="Woyke T."/>
            <person name="Bristow J."/>
            <person name="Eisen J.A."/>
            <person name="Markowitz V."/>
            <person name="Hugenholtz P."/>
            <person name="Kyrpides N.C."/>
            <person name="Klenk H.P."/>
            <person name="Mavromatis K."/>
        </authorList>
    </citation>
    <scope>NUCLEOTIDE SEQUENCE [LARGE SCALE GENOMIC DNA]</scope>
    <source>
        <strain evidence="2">ATCC 29530 / DSM 19594 / LMG 11500 / NCIMB 11436 / LSU 4</strain>
    </source>
</reference>
<proteinExistence type="predicted"/>
<accession>A0A7U3ZM14</accession>
<dbReference type="Proteomes" id="UP000000493">
    <property type="component" value="Chromosome"/>
</dbReference>